<dbReference type="InterPro" id="IPR020449">
    <property type="entry name" value="Tscrpt_reg_AraC-type_HTH"/>
</dbReference>
<dbReference type="InterPro" id="IPR018062">
    <property type="entry name" value="HTH_AraC-typ_CS"/>
</dbReference>
<protein>
    <submittedName>
        <fullName evidence="6">AraC-type DNA-binding protein</fullName>
    </submittedName>
</protein>
<dbReference type="PROSITE" id="PS01124">
    <property type="entry name" value="HTH_ARAC_FAMILY_2"/>
    <property type="match status" value="1"/>
</dbReference>
<organism evidence="6 7">
    <name type="scientific">Aquimarina spongiae</name>
    <dbReference type="NCBI Taxonomy" id="570521"/>
    <lineage>
        <taxon>Bacteria</taxon>
        <taxon>Pseudomonadati</taxon>
        <taxon>Bacteroidota</taxon>
        <taxon>Flavobacteriia</taxon>
        <taxon>Flavobacteriales</taxon>
        <taxon>Flavobacteriaceae</taxon>
        <taxon>Aquimarina</taxon>
    </lineage>
</organism>
<dbReference type="InterPro" id="IPR009057">
    <property type="entry name" value="Homeodomain-like_sf"/>
</dbReference>
<proteinExistence type="predicted"/>
<dbReference type="GO" id="GO:0003700">
    <property type="term" value="F:DNA-binding transcription factor activity"/>
    <property type="evidence" value="ECO:0007669"/>
    <property type="project" value="InterPro"/>
</dbReference>
<evidence type="ECO:0000259" key="5">
    <source>
        <dbReference type="PROSITE" id="PS01124"/>
    </source>
</evidence>
<dbReference type="PROSITE" id="PS00041">
    <property type="entry name" value="HTH_ARAC_FAMILY_1"/>
    <property type="match status" value="1"/>
</dbReference>
<evidence type="ECO:0000313" key="6">
    <source>
        <dbReference type="EMBL" id="SHJ38997.1"/>
    </source>
</evidence>
<evidence type="ECO:0000256" key="3">
    <source>
        <dbReference type="ARBA" id="ARBA00023163"/>
    </source>
</evidence>
<dbReference type="PANTHER" id="PTHR43280">
    <property type="entry name" value="ARAC-FAMILY TRANSCRIPTIONAL REGULATOR"/>
    <property type="match status" value="1"/>
</dbReference>
<evidence type="ECO:0000256" key="1">
    <source>
        <dbReference type="ARBA" id="ARBA00023015"/>
    </source>
</evidence>
<reference evidence="7" key="1">
    <citation type="submission" date="2016-11" db="EMBL/GenBank/DDBJ databases">
        <authorList>
            <person name="Varghese N."/>
            <person name="Submissions S."/>
        </authorList>
    </citation>
    <scope>NUCLEOTIDE SEQUENCE [LARGE SCALE GENOMIC DNA]</scope>
    <source>
        <strain evidence="7">DSM 22623</strain>
    </source>
</reference>
<dbReference type="Pfam" id="PF12833">
    <property type="entry name" value="HTH_18"/>
    <property type="match status" value="1"/>
</dbReference>
<dbReference type="STRING" id="570521.SAMN04488508_108116"/>
<keyword evidence="2 6" id="KW-0238">DNA-binding</keyword>
<dbReference type="OrthoDB" id="2666928at2"/>
<feature type="region of interest" description="Disordered" evidence="4">
    <location>
        <begin position="23"/>
        <end position="46"/>
    </location>
</feature>
<dbReference type="SMART" id="SM00342">
    <property type="entry name" value="HTH_ARAC"/>
    <property type="match status" value="1"/>
</dbReference>
<accession>A0A1M6IX49</accession>
<dbReference type="Proteomes" id="UP000184432">
    <property type="component" value="Unassembled WGS sequence"/>
</dbReference>
<sequence>MNTTKNTNTSVLKAAASSPMKVVHRSVSFGKKRNSKQSPIGGKGSNIKVVAKNKTPEISNIQLIPQLKKTKRHSLSLVLPNIMVRTRDEILLHNITNYIIDNMACPDLNVTKIMGVAHMSRTQLHRKLKSLSGLSTTAFIRCIRLEKAAYLLQQNVDNVTQIAYRTGFSDHSYFTKCFKRKYGVSPSDYIRNHKVSYLL</sequence>
<dbReference type="AlphaFoldDB" id="A0A1M6IX49"/>
<keyword evidence="3" id="KW-0804">Transcription</keyword>
<dbReference type="PANTHER" id="PTHR43280:SF2">
    <property type="entry name" value="HTH-TYPE TRANSCRIPTIONAL REGULATOR EXSA"/>
    <property type="match status" value="1"/>
</dbReference>
<dbReference type="SUPFAM" id="SSF46689">
    <property type="entry name" value="Homeodomain-like"/>
    <property type="match status" value="1"/>
</dbReference>
<dbReference type="RefSeq" id="WP_073319036.1">
    <property type="nucleotide sequence ID" value="NZ_FQYP01000008.1"/>
</dbReference>
<dbReference type="Gene3D" id="1.10.10.60">
    <property type="entry name" value="Homeodomain-like"/>
    <property type="match status" value="1"/>
</dbReference>
<dbReference type="EMBL" id="FQYP01000008">
    <property type="protein sequence ID" value="SHJ38997.1"/>
    <property type="molecule type" value="Genomic_DNA"/>
</dbReference>
<dbReference type="InterPro" id="IPR018060">
    <property type="entry name" value="HTH_AraC"/>
</dbReference>
<evidence type="ECO:0000256" key="4">
    <source>
        <dbReference type="SAM" id="MobiDB-lite"/>
    </source>
</evidence>
<keyword evidence="1" id="KW-0805">Transcription regulation</keyword>
<dbReference type="PRINTS" id="PR00032">
    <property type="entry name" value="HTHARAC"/>
</dbReference>
<gene>
    <name evidence="6" type="ORF">SAMN04488508_108116</name>
</gene>
<name>A0A1M6IX49_9FLAO</name>
<keyword evidence="7" id="KW-1185">Reference proteome</keyword>
<feature type="domain" description="HTH araC/xylS-type" evidence="5">
    <location>
        <begin position="93"/>
        <end position="192"/>
    </location>
</feature>
<evidence type="ECO:0000256" key="2">
    <source>
        <dbReference type="ARBA" id="ARBA00023125"/>
    </source>
</evidence>
<dbReference type="GO" id="GO:0043565">
    <property type="term" value="F:sequence-specific DNA binding"/>
    <property type="evidence" value="ECO:0007669"/>
    <property type="project" value="InterPro"/>
</dbReference>
<evidence type="ECO:0000313" key="7">
    <source>
        <dbReference type="Proteomes" id="UP000184432"/>
    </source>
</evidence>